<evidence type="ECO:0000313" key="1">
    <source>
        <dbReference type="EMBL" id="GAG68574.1"/>
    </source>
</evidence>
<protein>
    <submittedName>
        <fullName evidence="1">Uncharacterized protein</fullName>
    </submittedName>
</protein>
<accession>X0ZGY3</accession>
<gene>
    <name evidence="1" type="ORF">S01H4_18268</name>
</gene>
<proteinExistence type="predicted"/>
<dbReference type="EMBL" id="BART01008091">
    <property type="protein sequence ID" value="GAG68574.1"/>
    <property type="molecule type" value="Genomic_DNA"/>
</dbReference>
<feature type="non-terminal residue" evidence="1">
    <location>
        <position position="1"/>
    </location>
</feature>
<comment type="caution">
    <text evidence="1">The sequence shown here is derived from an EMBL/GenBank/DDBJ whole genome shotgun (WGS) entry which is preliminary data.</text>
</comment>
<sequence>LKDYDFFFLNIVESEPKLRLPRYDAEPNPLQTWWEVEKLSLSKQSNLSK</sequence>
<reference evidence="1" key="1">
    <citation type="journal article" date="2014" name="Front. Microbiol.">
        <title>High frequency of phylogenetically diverse reductive dehalogenase-homologous genes in deep subseafloor sedimentary metagenomes.</title>
        <authorList>
            <person name="Kawai M."/>
            <person name="Futagami T."/>
            <person name="Toyoda A."/>
            <person name="Takaki Y."/>
            <person name="Nishi S."/>
            <person name="Hori S."/>
            <person name="Arai W."/>
            <person name="Tsubouchi T."/>
            <person name="Morono Y."/>
            <person name="Uchiyama I."/>
            <person name="Ito T."/>
            <person name="Fujiyama A."/>
            <person name="Inagaki F."/>
            <person name="Takami H."/>
        </authorList>
    </citation>
    <scope>NUCLEOTIDE SEQUENCE</scope>
    <source>
        <strain evidence="1">Expedition CK06-06</strain>
    </source>
</reference>
<organism evidence="1">
    <name type="scientific">marine sediment metagenome</name>
    <dbReference type="NCBI Taxonomy" id="412755"/>
    <lineage>
        <taxon>unclassified sequences</taxon>
        <taxon>metagenomes</taxon>
        <taxon>ecological metagenomes</taxon>
    </lineage>
</organism>
<dbReference type="AlphaFoldDB" id="X0ZGY3"/>
<name>X0ZGY3_9ZZZZ</name>